<keyword evidence="1" id="KW-1133">Transmembrane helix</keyword>
<dbReference type="Proteomes" id="UP001419268">
    <property type="component" value="Unassembled WGS sequence"/>
</dbReference>
<dbReference type="AlphaFoldDB" id="A0AAP0HJD5"/>
<keyword evidence="1" id="KW-0812">Transmembrane</keyword>
<organism evidence="2 3">
    <name type="scientific">Stephania cephalantha</name>
    <dbReference type="NCBI Taxonomy" id="152367"/>
    <lineage>
        <taxon>Eukaryota</taxon>
        <taxon>Viridiplantae</taxon>
        <taxon>Streptophyta</taxon>
        <taxon>Embryophyta</taxon>
        <taxon>Tracheophyta</taxon>
        <taxon>Spermatophyta</taxon>
        <taxon>Magnoliopsida</taxon>
        <taxon>Ranunculales</taxon>
        <taxon>Menispermaceae</taxon>
        <taxon>Menispermoideae</taxon>
        <taxon>Cissampelideae</taxon>
        <taxon>Stephania</taxon>
    </lineage>
</organism>
<reference evidence="2 3" key="1">
    <citation type="submission" date="2024-01" db="EMBL/GenBank/DDBJ databases">
        <title>Genome assemblies of Stephania.</title>
        <authorList>
            <person name="Yang L."/>
        </authorList>
    </citation>
    <scope>NUCLEOTIDE SEQUENCE [LARGE SCALE GENOMIC DNA]</scope>
    <source>
        <strain evidence="2">JXDWG</strain>
        <tissue evidence="2">Leaf</tissue>
    </source>
</reference>
<evidence type="ECO:0000256" key="1">
    <source>
        <dbReference type="SAM" id="Phobius"/>
    </source>
</evidence>
<dbReference type="EMBL" id="JBBNAG010000012">
    <property type="protein sequence ID" value="KAK9089174.1"/>
    <property type="molecule type" value="Genomic_DNA"/>
</dbReference>
<proteinExistence type="predicted"/>
<gene>
    <name evidence="2" type="ORF">Scep_028256</name>
</gene>
<feature type="transmembrane region" description="Helical" evidence="1">
    <location>
        <begin position="49"/>
        <end position="70"/>
    </location>
</feature>
<evidence type="ECO:0000313" key="3">
    <source>
        <dbReference type="Proteomes" id="UP001419268"/>
    </source>
</evidence>
<name>A0AAP0HJD5_9MAGN</name>
<evidence type="ECO:0000313" key="2">
    <source>
        <dbReference type="EMBL" id="KAK9089174.1"/>
    </source>
</evidence>
<comment type="caution">
    <text evidence="2">The sequence shown here is derived from an EMBL/GenBank/DDBJ whole genome shotgun (WGS) entry which is preliminary data.</text>
</comment>
<accession>A0AAP0HJD5</accession>
<protein>
    <submittedName>
        <fullName evidence="2">Uncharacterized protein</fullName>
    </submittedName>
</protein>
<keyword evidence="3" id="KW-1185">Reference proteome</keyword>
<feature type="transmembrane region" description="Helical" evidence="1">
    <location>
        <begin position="27"/>
        <end position="43"/>
    </location>
</feature>
<keyword evidence="1" id="KW-0472">Membrane</keyword>
<sequence length="88" mass="9958">MITAVGEDVIVGLLHVNKSMYNDSKHWLRSRLFCITFCLVIILSDSNMLSIVANSVAIFENLSSAIVHFLQQKSRTRTNVSMTKKQEN</sequence>